<name>A0A0A8Z3V7_ARUDO</name>
<sequence>MRAPSSRQGSAGPRAELVGARCRRSPPASCPAAAERAGSGEWAAG</sequence>
<proteinExistence type="predicted"/>
<dbReference type="AlphaFoldDB" id="A0A0A8Z3V7"/>
<organism evidence="2">
    <name type="scientific">Arundo donax</name>
    <name type="common">Giant reed</name>
    <name type="synonym">Donax arundinaceus</name>
    <dbReference type="NCBI Taxonomy" id="35708"/>
    <lineage>
        <taxon>Eukaryota</taxon>
        <taxon>Viridiplantae</taxon>
        <taxon>Streptophyta</taxon>
        <taxon>Embryophyta</taxon>
        <taxon>Tracheophyta</taxon>
        <taxon>Spermatophyta</taxon>
        <taxon>Magnoliopsida</taxon>
        <taxon>Liliopsida</taxon>
        <taxon>Poales</taxon>
        <taxon>Poaceae</taxon>
        <taxon>PACMAD clade</taxon>
        <taxon>Arundinoideae</taxon>
        <taxon>Arundineae</taxon>
        <taxon>Arundo</taxon>
    </lineage>
</organism>
<accession>A0A0A8Z3V7</accession>
<feature type="region of interest" description="Disordered" evidence="1">
    <location>
        <begin position="1"/>
        <end position="45"/>
    </location>
</feature>
<feature type="compositionally biased region" description="Low complexity" evidence="1">
    <location>
        <begin position="25"/>
        <end position="37"/>
    </location>
</feature>
<reference evidence="2" key="1">
    <citation type="submission" date="2014-09" db="EMBL/GenBank/DDBJ databases">
        <authorList>
            <person name="Magalhaes I.L.F."/>
            <person name="Oliveira U."/>
            <person name="Santos F.R."/>
            <person name="Vidigal T.H.D.A."/>
            <person name="Brescovit A.D."/>
            <person name="Santos A.J."/>
        </authorList>
    </citation>
    <scope>NUCLEOTIDE SEQUENCE</scope>
    <source>
        <tissue evidence="2">Shoot tissue taken approximately 20 cm above the soil surface</tissue>
    </source>
</reference>
<evidence type="ECO:0000313" key="2">
    <source>
        <dbReference type="EMBL" id="JAD31440.1"/>
    </source>
</evidence>
<reference evidence="2" key="2">
    <citation type="journal article" date="2015" name="Data Brief">
        <title>Shoot transcriptome of the giant reed, Arundo donax.</title>
        <authorList>
            <person name="Barrero R.A."/>
            <person name="Guerrero F.D."/>
            <person name="Moolhuijzen P."/>
            <person name="Goolsby J.A."/>
            <person name="Tidwell J."/>
            <person name="Bellgard S.E."/>
            <person name="Bellgard M.I."/>
        </authorList>
    </citation>
    <scope>NUCLEOTIDE SEQUENCE</scope>
    <source>
        <tissue evidence="2">Shoot tissue taken approximately 20 cm above the soil surface</tissue>
    </source>
</reference>
<evidence type="ECO:0000256" key="1">
    <source>
        <dbReference type="SAM" id="MobiDB-lite"/>
    </source>
</evidence>
<protein>
    <submittedName>
        <fullName evidence="2">Uncharacterized protein</fullName>
    </submittedName>
</protein>
<dbReference type="EMBL" id="GBRH01266455">
    <property type="protein sequence ID" value="JAD31440.1"/>
    <property type="molecule type" value="Transcribed_RNA"/>
</dbReference>